<feature type="compositionally biased region" description="Low complexity" evidence="1">
    <location>
        <begin position="58"/>
        <end position="67"/>
    </location>
</feature>
<feature type="region of interest" description="Disordered" evidence="1">
    <location>
        <begin position="1"/>
        <end position="20"/>
    </location>
</feature>
<feature type="region of interest" description="Disordered" evidence="1">
    <location>
        <begin position="38"/>
        <end position="67"/>
    </location>
</feature>
<reference evidence="2 3" key="1">
    <citation type="submission" date="2019-08" db="EMBL/GenBank/DDBJ databases">
        <title>Lentzea from Indian Himalayas.</title>
        <authorList>
            <person name="Mandal S."/>
            <person name="Mallick Gupta A."/>
            <person name="Maiti P.K."/>
            <person name="Sarkar J."/>
            <person name="Mandal S."/>
        </authorList>
    </citation>
    <scope>NUCLEOTIDE SEQUENCE [LARGE SCALE GENOMIC DNA]</scope>
    <source>
        <strain evidence="2 3">PSKA42</strain>
    </source>
</reference>
<evidence type="ECO:0000313" key="3">
    <source>
        <dbReference type="Proteomes" id="UP001515943"/>
    </source>
</evidence>
<proteinExistence type="predicted"/>
<evidence type="ECO:0000256" key="1">
    <source>
        <dbReference type="SAM" id="MobiDB-lite"/>
    </source>
</evidence>
<dbReference type="Proteomes" id="UP001515943">
    <property type="component" value="Unassembled WGS sequence"/>
</dbReference>
<sequence length="67" mass="7236">MSSPTDRGRRLLPLLPTNHPLGRQAVTCQYRCGNACSHEATRPRAPATPPHGSRRPRPAASPTRLAA</sequence>
<protein>
    <submittedName>
        <fullName evidence="2">Uncharacterized protein</fullName>
    </submittedName>
</protein>
<feature type="non-terminal residue" evidence="2">
    <location>
        <position position="67"/>
    </location>
</feature>
<comment type="caution">
    <text evidence="2">The sequence shown here is derived from an EMBL/GenBank/DDBJ whole genome shotgun (WGS) entry which is preliminary data.</text>
</comment>
<name>A0ABX1FWP3_9PSEU</name>
<dbReference type="EMBL" id="VSRL01000356">
    <property type="protein sequence ID" value="NKE63445.1"/>
    <property type="molecule type" value="Genomic_DNA"/>
</dbReference>
<evidence type="ECO:0000313" key="2">
    <source>
        <dbReference type="EMBL" id="NKE63445.1"/>
    </source>
</evidence>
<keyword evidence="3" id="KW-1185">Reference proteome</keyword>
<organism evidence="2 3">
    <name type="scientific">Lentzea indica</name>
    <dbReference type="NCBI Taxonomy" id="2604800"/>
    <lineage>
        <taxon>Bacteria</taxon>
        <taxon>Bacillati</taxon>
        <taxon>Actinomycetota</taxon>
        <taxon>Actinomycetes</taxon>
        <taxon>Pseudonocardiales</taxon>
        <taxon>Pseudonocardiaceae</taxon>
        <taxon>Lentzea</taxon>
    </lineage>
</organism>
<gene>
    <name evidence="2" type="ORF">FXN61_44695</name>
</gene>
<accession>A0ABX1FWP3</accession>